<reference evidence="3" key="1">
    <citation type="journal article" date="2023" name="Plant J.">
        <title>Genome sequences and population genomics provide insights into the demographic history, inbreeding, and mutation load of two 'living fossil' tree species of Dipteronia.</title>
        <authorList>
            <person name="Feng Y."/>
            <person name="Comes H.P."/>
            <person name="Chen J."/>
            <person name="Zhu S."/>
            <person name="Lu R."/>
            <person name="Zhang X."/>
            <person name="Li P."/>
            <person name="Qiu J."/>
            <person name="Olsen K.M."/>
            <person name="Qiu Y."/>
        </authorList>
    </citation>
    <scope>NUCLEOTIDE SEQUENCE</scope>
    <source>
        <strain evidence="3">KIB01</strain>
    </source>
</reference>
<name>A0AAE0CKD9_9ROSI</name>
<proteinExistence type="predicted"/>
<dbReference type="InterPro" id="IPR002156">
    <property type="entry name" value="RNaseH_domain"/>
</dbReference>
<dbReference type="GO" id="GO:0004523">
    <property type="term" value="F:RNA-DNA hybrid ribonuclease activity"/>
    <property type="evidence" value="ECO:0007669"/>
    <property type="project" value="InterPro"/>
</dbReference>
<comment type="caution">
    <text evidence="3">The sequence shown here is derived from an EMBL/GenBank/DDBJ whole genome shotgun (WGS) entry which is preliminary data.</text>
</comment>
<dbReference type="Proteomes" id="UP001280121">
    <property type="component" value="Unassembled WGS sequence"/>
</dbReference>
<dbReference type="InterPro" id="IPR052929">
    <property type="entry name" value="RNase_H-like_EbsB-rel"/>
</dbReference>
<evidence type="ECO:0000259" key="2">
    <source>
        <dbReference type="Pfam" id="PF13456"/>
    </source>
</evidence>
<evidence type="ECO:0000256" key="1">
    <source>
        <dbReference type="SAM" id="Phobius"/>
    </source>
</evidence>
<sequence>MHPSLLGPARPSQQQYQGLIDDLHRLCARFWLIVAALASFSGGVFFWVENCCRRVYGGVLAMGIHCRIILIVGFLDLTLLKPGSSGLNPSEDWWKFLWRIWQACCDLLPARVNLAKRRVFVGMMCPICNRRPETSLHAIWCCPSLKQMGLSPGFLDDFKRANGNVASASPLRPSTIASWKAPEVGEYKVNTDAAINVVGGVTRIGLIIRDSGGSVFLTSAQSICHCSKPQIVDALAIYKGILLAGDSSFIPLCIESDAQVVVYLLNSLSDPLSEIGLILKDIRLLLEDSPCCSVKFVSRLSNMAVHGHAKFGLSIETDLFWMEETPPVIVQAVLDLESVLSIVSVDYQQKKEADSKAEIKEGGESLKLVNGFVDRRWLQCYAVGKLKEFSSMAVVNQRLEDRGFVWIECSGIPLCHWNVSFFKKLGGALGEFILSERDALFRRRLDRCRMLVAVLKNRSIPKFIKVGEGVWGFNVAVEKEESMVVIAWLTETLEL</sequence>
<dbReference type="CDD" id="cd06222">
    <property type="entry name" value="RNase_H_like"/>
    <property type="match status" value="1"/>
</dbReference>
<dbReference type="AlphaFoldDB" id="A0AAE0CKD9"/>
<feature type="transmembrane region" description="Helical" evidence="1">
    <location>
        <begin position="28"/>
        <end position="48"/>
    </location>
</feature>
<dbReference type="PANTHER" id="PTHR47074:SF48">
    <property type="entry name" value="POLYNUCLEOTIDYL TRANSFERASE, RIBONUCLEASE H-LIKE SUPERFAMILY PROTEIN"/>
    <property type="match status" value="1"/>
</dbReference>
<dbReference type="SUPFAM" id="SSF53098">
    <property type="entry name" value="Ribonuclease H-like"/>
    <property type="match status" value="1"/>
</dbReference>
<keyword evidence="1" id="KW-1133">Transmembrane helix</keyword>
<organism evidence="3 4">
    <name type="scientific">Dipteronia dyeriana</name>
    <dbReference type="NCBI Taxonomy" id="168575"/>
    <lineage>
        <taxon>Eukaryota</taxon>
        <taxon>Viridiplantae</taxon>
        <taxon>Streptophyta</taxon>
        <taxon>Embryophyta</taxon>
        <taxon>Tracheophyta</taxon>
        <taxon>Spermatophyta</taxon>
        <taxon>Magnoliopsida</taxon>
        <taxon>eudicotyledons</taxon>
        <taxon>Gunneridae</taxon>
        <taxon>Pentapetalae</taxon>
        <taxon>rosids</taxon>
        <taxon>malvids</taxon>
        <taxon>Sapindales</taxon>
        <taxon>Sapindaceae</taxon>
        <taxon>Hippocastanoideae</taxon>
        <taxon>Acereae</taxon>
        <taxon>Dipteronia</taxon>
    </lineage>
</organism>
<dbReference type="Pfam" id="PF13456">
    <property type="entry name" value="RVT_3"/>
    <property type="match status" value="1"/>
</dbReference>
<dbReference type="InterPro" id="IPR036397">
    <property type="entry name" value="RNaseH_sf"/>
</dbReference>
<keyword evidence="1" id="KW-0472">Membrane</keyword>
<evidence type="ECO:0000313" key="3">
    <source>
        <dbReference type="EMBL" id="KAK2654369.1"/>
    </source>
</evidence>
<evidence type="ECO:0000313" key="4">
    <source>
        <dbReference type="Proteomes" id="UP001280121"/>
    </source>
</evidence>
<keyword evidence="1" id="KW-0812">Transmembrane</keyword>
<dbReference type="PANTHER" id="PTHR47074">
    <property type="entry name" value="BNAC02G40300D PROTEIN"/>
    <property type="match status" value="1"/>
</dbReference>
<dbReference type="InterPro" id="IPR012337">
    <property type="entry name" value="RNaseH-like_sf"/>
</dbReference>
<feature type="domain" description="RNase H type-1" evidence="2">
    <location>
        <begin position="190"/>
        <end position="311"/>
    </location>
</feature>
<feature type="transmembrane region" description="Helical" evidence="1">
    <location>
        <begin position="55"/>
        <end position="75"/>
    </location>
</feature>
<protein>
    <recommendedName>
        <fullName evidence="2">RNase H type-1 domain-containing protein</fullName>
    </recommendedName>
</protein>
<keyword evidence="4" id="KW-1185">Reference proteome</keyword>
<dbReference type="InterPro" id="IPR044730">
    <property type="entry name" value="RNase_H-like_dom_plant"/>
</dbReference>
<dbReference type="GO" id="GO:0003676">
    <property type="term" value="F:nucleic acid binding"/>
    <property type="evidence" value="ECO:0007669"/>
    <property type="project" value="InterPro"/>
</dbReference>
<gene>
    <name evidence="3" type="ORF">Ddye_014225</name>
</gene>
<dbReference type="Gene3D" id="3.30.420.10">
    <property type="entry name" value="Ribonuclease H-like superfamily/Ribonuclease H"/>
    <property type="match status" value="1"/>
</dbReference>
<accession>A0AAE0CKD9</accession>
<dbReference type="EMBL" id="JANJYI010000004">
    <property type="protein sequence ID" value="KAK2654369.1"/>
    <property type="molecule type" value="Genomic_DNA"/>
</dbReference>